<dbReference type="AlphaFoldDB" id="A0A081DET8"/>
<dbReference type="Gene3D" id="3.90.1300.10">
    <property type="entry name" value="Amidase signature (AS) domain"/>
    <property type="match status" value="1"/>
</dbReference>
<dbReference type="Proteomes" id="UP000028980">
    <property type="component" value="Unassembled WGS sequence"/>
</dbReference>
<dbReference type="PANTHER" id="PTHR42678">
    <property type="entry name" value="AMIDASE"/>
    <property type="match status" value="1"/>
</dbReference>
<evidence type="ECO:0000313" key="2">
    <source>
        <dbReference type="EMBL" id="GAK77434.1"/>
    </source>
</evidence>
<protein>
    <submittedName>
        <fullName evidence="2">Amidase family protein</fullName>
    </submittedName>
</protein>
<accession>A0A081DET8</accession>
<dbReference type="InterPro" id="IPR023631">
    <property type="entry name" value="Amidase_dom"/>
</dbReference>
<comment type="caution">
    <text evidence="2">The sequence shown here is derived from an EMBL/GenBank/DDBJ whole genome shotgun (WGS) entry which is preliminary data.</text>
</comment>
<gene>
    <name evidence="2" type="ORF">JCM19296_3042</name>
</gene>
<evidence type="ECO:0000313" key="3">
    <source>
        <dbReference type="Proteomes" id="UP000028980"/>
    </source>
</evidence>
<dbReference type="InterPro" id="IPR036928">
    <property type="entry name" value="AS_sf"/>
</dbReference>
<feature type="domain" description="Amidase" evidence="1">
    <location>
        <begin position="91"/>
        <end position="315"/>
    </location>
</feature>
<organism evidence="2 3">
    <name type="scientific">Nonlabens ulvanivorans</name>
    <name type="common">Persicivirga ulvanivorans</name>
    <dbReference type="NCBI Taxonomy" id="906888"/>
    <lineage>
        <taxon>Bacteria</taxon>
        <taxon>Pseudomonadati</taxon>
        <taxon>Bacteroidota</taxon>
        <taxon>Flavobacteriia</taxon>
        <taxon>Flavobacteriales</taxon>
        <taxon>Flavobacteriaceae</taxon>
        <taxon>Nonlabens</taxon>
    </lineage>
</organism>
<dbReference type="EMBL" id="BBLG01000009">
    <property type="protein sequence ID" value="GAK77434.1"/>
    <property type="molecule type" value="Genomic_DNA"/>
</dbReference>
<dbReference type="SUPFAM" id="SSF75304">
    <property type="entry name" value="Amidase signature (AS) enzymes"/>
    <property type="match status" value="1"/>
</dbReference>
<name>A0A081DET8_NONUL</name>
<dbReference type="Pfam" id="PF01425">
    <property type="entry name" value="Amidase"/>
    <property type="match status" value="1"/>
</dbReference>
<sequence length="533" mass="58897">MRFILLFLAFTVWSCNSPKAVNEVSQSINQDDEQFKVLDSRFLKKEDIIAPFKDDLSSFRESEELKSLILEKSIPEIQQAVYDGKLSYQQLTLFYINRIAKYDRENRKSLNSVIALNPQAMEDAYAYDLRIDEFRRGEGKFNPYSLMGMPILLKDNINTEGMKTTGGAAVLKDLEPQNARIVQRLIEADAIILGKANLSEWAYFFCGDCPSGYSAMGGQTLNPYGRKEIDTGGSSSGSGVAIAANFAVAAVGSETAGSILSPASQNSVVGLKPSVGTLSGIGIIPISTYLDTAGPMSKNVVDNVILMRGMLSDKRMFSDLFIANLGTSTVQGRVFGVFPGYKKNPLYASAVEQIIALGATVVELEEKQPQLDGFVSLLNVDMKKDLPAYFMGLGLPEYQGWDVAKVMELNKADSLNYMPYGQRLFQGITDEKDYSPAESAALKTRLTTQAQEYFDYYIQSHNLDGFLSVNNYNAAEAAVAFYPAITVPMGYDENGQPFGLTFIAPTEEEKMLYQWAAAYEKATQHRKMPKGYN</sequence>
<evidence type="ECO:0000259" key="1">
    <source>
        <dbReference type="Pfam" id="PF01425"/>
    </source>
</evidence>
<reference evidence="2 3" key="1">
    <citation type="journal article" date="2014" name="Genome Announc.">
        <title>Draft Genome Sequences of Marine Flavobacterium Nonlabens Strains NR17, NR24, NR27, NR32, NR33, and Ara13.</title>
        <authorList>
            <person name="Nakanishi M."/>
            <person name="Meirelles P."/>
            <person name="Suzuki R."/>
            <person name="Takatani N."/>
            <person name="Mino S."/>
            <person name="Suda W."/>
            <person name="Oshima K."/>
            <person name="Hattori M."/>
            <person name="Ohkuma M."/>
            <person name="Hosokawa M."/>
            <person name="Miyashita K."/>
            <person name="Thompson F.L."/>
            <person name="Niwa A."/>
            <person name="Sawabe T."/>
            <person name="Sawabe T."/>
        </authorList>
    </citation>
    <scope>NUCLEOTIDE SEQUENCE [LARGE SCALE GENOMIC DNA]</scope>
    <source>
        <strain evidence="3">JCM19296</strain>
    </source>
</reference>
<dbReference type="PANTHER" id="PTHR42678:SF34">
    <property type="entry name" value="OS04G0183300 PROTEIN"/>
    <property type="match status" value="1"/>
</dbReference>
<proteinExistence type="predicted"/>